<dbReference type="Proteomes" id="UP000679220">
    <property type="component" value="Unassembled WGS sequence"/>
</dbReference>
<evidence type="ECO:0000313" key="2">
    <source>
        <dbReference type="Proteomes" id="UP000679220"/>
    </source>
</evidence>
<dbReference type="EMBL" id="JAGTAR010000023">
    <property type="protein sequence ID" value="MBR8536849.1"/>
    <property type="molecule type" value="Genomic_DNA"/>
</dbReference>
<evidence type="ECO:0000313" key="1">
    <source>
        <dbReference type="EMBL" id="MBR8536849.1"/>
    </source>
</evidence>
<organism evidence="1 2">
    <name type="scientific">Carboxylicivirga sediminis</name>
    <dbReference type="NCBI Taxonomy" id="2006564"/>
    <lineage>
        <taxon>Bacteria</taxon>
        <taxon>Pseudomonadati</taxon>
        <taxon>Bacteroidota</taxon>
        <taxon>Bacteroidia</taxon>
        <taxon>Marinilabiliales</taxon>
        <taxon>Marinilabiliaceae</taxon>
        <taxon>Carboxylicivirga</taxon>
    </lineage>
</organism>
<sequence length="175" mass="20692">MATLDNYKLLREEIDAATIKLWNEHHNNMACKMGCDKCCLNFDVFPIEFDYIKQQVEENYPDVLNRSFSPVSSGEEDKCFFLKDHQCSIYQARPIICRTHGYPLLYMNEAGDQWELSHCELNFTQVDEDYFHEDNCYAQDTYNSRLFMMNKEYIKTAHPDKGDFDLIPLADLLKR</sequence>
<dbReference type="Pfam" id="PF03692">
    <property type="entry name" value="CxxCxxCC"/>
    <property type="match status" value="1"/>
</dbReference>
<comment type="caution">
    <text evidence="1">The sequence shown here is derived from an EMBL/GenBank/DDBJ whole genome shotgun (WGS) entry which is preliminary data.</text>
</comment>
<name>A0A941IYU0_9BACT</name>
<dbReference type="AlphaFoldDB" id="A0A941IYU0"/>
<reference evidence="1" key="1">
    <citation type="journal article" date="2018" name="Int. J. Syst. Evol. Microbiol.">
        <title>Carboxylicivirga sediminis sp. nov., isolated from coastal sediment.</title>
        <authorList>
            <person name="Wang F.Q."/>
            <person name="Ren L.H."/>
            <person name="Zou R.J."/>
            <person name="Sun Y.Z."/>
            <person name="Liu X.J."/>
            <person name="Jiang F."/>
            <person name="Liu L.J."/>
        </authorList>
    </citation>
    <scope>NUCLEOTIDE SEQUENCE</scope>
    <source>
        <strain evidence="1">JR1</strain>
    </source>
</reference>
<protein>
    <submittedName>
        <fullName evidence="1">YkgJ family cysteine cluster protein</fullName>
    </submittedName>
</protein>
<dbReference type="InterPro" id="IPR005358">
    <property type="entry name" value="Puta_zinc/iron-chelating_dom"/>
</dbReference>
<accession>A0A941IYU0</accession>
<keyword evidence="2" id="KW-1185">Reference proteome</keyword>
<gene>
    <name evidence="1" type="ORF">KDU71_14840</name>
</gene>
<proteinExistence type="predicted"/>
<dbReference type="RefSeq" id="WP_212191877.1">
    <property type="nucleotide sequence ID" value="NZ_JAGTAR010000023.1"/>
</dbReference>
<reference evidence="1" key="2">
    <citation type="submission" date="2021-04" db="EMBL/GenBank/DDBJ databases">
        <authorList>
            <person name="Zhang T."/>
            <person name="Zhang Y."/>
            <person name="Lu D."/>
            <person name="Zuo D."/>
            <person name="Du Z."/>
        </authorList>
    </citation>
    <scope>NUCLEOTIDE SEQUENCE</scope>
    <source>
        <strain evidence="1">JR1</strain>
    </source>
</reference>